<dbReference type="InterPro" id="IPR000276">
    <property type="entry name" value="GPCR_Rhodpsn"/>
</dbReference>
<dbReference type="CDD" id="cd15410">
    <property type="entry name" value="7tmA_OR5D-like"/>
    <property type="match status" value="1"/>
</dbReference>
<gene>
    <name evidence="13" type="primary">LOC112912019</name>
</gene>
<accession>A0A3Q7RFT2</accession>
<comment type="similarity">
    <text evidence="9">Belongs to the G-protein coupled receptor 1 family.</text>
</comment>
<evidence type="ECO:0000256" key="1">
    <source>
        <dbReference type="ARBA" id="ARBA00003929"/>
    </source>
</evidence>
<evidence type="ECO:0000256" key="9">
    <source>
        <dbReference type="RuleBase" id="RU000688"/>
    </source>
</evidence>
<keyword evidence="10" id="KW-0716">Sensory transduction</keyword>
<protein>
    <recommendedName>
        <fullName evidence="10">Olfactory receptor</fullName>
    </recommendedName>
</protein>
<dbReference type="InterPro" id="IPR017452">
    <property type="entry name" value="GPCR_Rhodpsn_7TM"/>
</dbReference>
<feature type="transmembrane region" description="Helical" evidence="10">
    <location>
        <begin position="261"/>
        <end position="283"/>
    </location>
</feature>
<evidence type="ECO:0000256" key="3">
    <source>
        <dbReference type="ARBA" id="ARBA00022692"/>
    </source>
</evidence>
<feature type="domain" description="G-protein coupled receptors family 1 profile" evidence="11">
    <location>
        <begin position="65"/>
        <end position="313"/>
    </location>
</feature>
<dbReference type="PROSITE" id="PS00237">
    <property type="entry name" value="G_PROTEIN_RECEP_F1_1"/>
    <property type="match status" value="1"/>
</dbReference>
<evidence type="ECO:0000256" key="8">
    <source>
        <dbReference type="ARBA" id="ARBA00023224"/>
    </source>
</evidence>
<comment type="subcellular location">
    <subcellularLocation>
        <location evidence="10">Cell membrane</location>
        <topology evidence="10">Multi-pass membrane protein</topology>
    </subcellularLocation>
    <subcellularLocation>
        <location evidence="2">Membrane</location>
        <topology evidence="2">Multi-pass membrane protein</topology>
    </subcellularLocation>
</comment>
<evidence type="ECO:0000256" key="7">
    <source>
        <dbReference type="ARBA" id="ARBA00023170"/>
    </source>
</evidence>
<feature type="transmembrane region" description="Helical" evidence="10">
    <location>
        <begin position="125"/>
        <end position="144"/>
    </location>
</feature>
<feature type="transmembrane region" description="Helical" evidence="10">
    <location>
        <begin position="220"/>
        <end position="249"/>
    </location>
</feature>
<keyword evidence="12" id="KW-1185">Reference proteome</keyword>
<dbReference type="AlphaFoldDB" id="A0A3Q7RFT2"/>
<dbReference type="PRINTS" id="PR00237">
    <property type="entry name" value="GPCRRHODOPSN"/>
</dbReference>
<dbReference type="GO" id="GO:0004930">
    <property type="term" value="F:G protein-coupled receptor activity"/>
    <property type="evidence" value="ECO:0007669"/>
    <property type="project" value="UniProtKB-KW"/>
</dbReference>
<dbReference type="Proteomes" id="UP001652641">
    <property type="component" value="Chromosome 5"/>
</dbReference>
<evidence type="ECO:0000313" key="12">
    <source>
        <dbReference type="Proteomes" id="UP001652641"/>
    </source>
</evidence>
<evidence type="ECO:0000256" key="5">
    <source>
        <dbReference type="ARBA" id="ARBA00023040"/>
    </source>
</evidence>
<keyword evidence="3 9" id="KW-0812">Transmembrane</keyword>
<keyword evidence="8 9" id="KW-0807">Transducer</keyword>
<feature type="transmembrane region" description="Helical" evidence="10">
    <location>
        <begin position="47"/>
        <end position="72"/>
    </location>
</feature>
<dbReference type="KEGG" id="vvp:112912019"/>
<dbReference type="PANTHER" id="PTHR48018">
    <property type="entry name" value="OLFACTORY RECEPTOR"/>
    <property type="match status" value="1"/>
</dbReference>
<dbReference type="SUPFAM" id="SSF81321">
    <property type="entry name" value="Family A G protein-coupled receptor-like"/>
    <property type="match status" value="1"/>
</dbReference>
<evidence type="ECO:0000256" key="2">
    <source>
        <dbReference type="ARBA" id="ARBA00004141"/>
    </source>
</evidence>
<reference evidence="13" key="2">
    <citation type="submission" date="2025-08" db="UniProtKB">
        <authorList>
            <consortium name="RefSeq"/>
        </authorList>
    </citation>
    <scope>IDENTIFICATION</scope>
    <source>
        <tissue evidence="13">Cell line</tissue>
    </source>
</reference>
<evidence type="ECO:0000259" key="11">
    <source>
        <dbReference type="PROSITE" id="PS50262"/>
    </source>
</evidence>
<feature type="transmembrane region" description="Helical" evidence="10">
    <location>
        <begin position="164"/>
        <end position="182"/>
    </location>
</feature>
<dbReference type="PRINTS" id="PR00245">
    <property type="entry name" value="OLFACTORYR"/>
</dbReference>
<name>A0A3Q7RFT2_VULVU</name>
<organism evidence="12 13">
    <name type="scientific">Vulpes vulpes</name>
    <name type="common">Red fox</name>
    <dbReference type="NCBI Taxonomy" id="9627"/>
    <lineage>
        <taxon>Eukaryota</taxon>
        <taxon>Metazoa</taxon>
        <taxon>Chordata</taxon>
        <taxon>Craniata</taxon>
        <taxon>Vertebrata</taxon>
        <taxon>Euteleostomi</taxon>
        <taxon>Mammalia</taxon>
        <taxon>Eutheria</taxon>
        <taxon>Laurasiatheria</taxon>
        <taxon>Carnivora</taxon>
        <taxon>Caniformia</taxon>
        <taxon>Canidae</taxon>
        <taxon>Vulpes</taxon>
    </lineage>
</organism>
<keyword evidence="4 10" id="KW-1133">Transmembrane helix</keyword>
<keyword evidence="10" id="KW-0552">Olfaction</keyword>
<keyword evidence="6 10" id="KW-0472">Membrane</keyword>
<evidence type="ECO:0000256" key="10">
    <source>
        <dbReference type="RuleBase" id="RU363047"/>
    </source>
</evidence>
<sequence>MLRLLLILPSLPCHHFRSPGTLRRMELENHTVKSEFFLLGFSDHPELWRVLFVMFLFIYSVTLMGNLGMILLITTSSHLHTPMYSFLCILSFVDVCYSSVIAPKLLVDLISKDKTISYKGCAAQLYFFCSLVDTESFLLAAMAYDRYIAICNPLLYTVIMSKRVCSQFAIGAFLGGTMSSIIHTTNTFHLSFCSKEINHFFCDISPLFSLSCTDTYMHDIILVVFAGLVEAICLLAVLLSYVCIISAILKTGSAEGRKKGFSTCASHLTVVTIYHGTLIFIYLRPSTGHSLDIDKVTSVFYTLIIPMLNPLIYSLRNKDVKNAFRKVIGRKLLS</sequence>
<dbReference type="GO" id="GO:0005886">
    <property type="term" value="C:plasma membrane"/>
    <property type="evidence" value="ECO:0007669"/>
    <property type="project" value="UniProtKB-SubCell"/>
</dbReference>
<keyword evidence="7 9" id="KW-0675">Receptor</keyword>
<dbReference type="Gene3D" id="1.20.1070.10">
    <property type="entry name" value="Rhodopsin 7-helix transmembrane proteins"/>
    <property type="match status" value="1"/>
</dbReference>
<dbReference type="RefSeq" id="XP_025844532.2">
    <property type="nucleotide sequence ID" value="XM_025988747.2"/>
</dbReference>
<dbReference type="Pfam" id="PF13853">
    <property type="entry name" value="7tm_4"/>
    <property type="match status" value="1"/>
</dbReference>
<feature type="transmembrane region" description="Helical" evidence="10">
    <location>
        <begin position="298"/>
        <end position="315"/>
    </location>
</feature>
<evidence type="ECO:0000256" key="6">
    <source>
        <dbReference type="ARBA" id="ARBA00023136"/>
    </source>
</evidence>
<comment type="function">
    <text evidence="1">Putative odorant or sperm cell receptor.</text>
</comment>
<dbReference type="GeneID" id="112912019"/>
<feature type="transmembrane region" description="Helical" evidence="10">
    <location>
        <begin position="84"/>
        <end position="105"/>
    </location>
</feature>
<evidence type="ECO:0000256" key="4">
    <source>
        <dbReference type="ARBA" id="ARBA00022989"/>
    </source>
</evidence>
<evidence type="ECO:0000313" key="13">
    <source>
        <dbReference type="RefSeq" id="XP_025844532.2"/>
    </source>
</evidence>
<keyword evidence="10" id="KW-1003">Cell membrane</keyword>
<dbReference type="InterPro" id="IPR000725">
    <property type="entry name" value="Olfact_rcpt"/>
</dbReference>
<keyword evidence="5 9" id="KW-0297">G-protein coupled receptor</keyword>
<proteinExistence type="inferred from homology"/>
<dbReference type="PROSITE" id="PS50262">
    <property type="entry name" value="G_PROTEIN_RECEP_F1_2"/>
    <property type="match status" value="1"/>
</dbReference>
<dbReference type="GO" id="GO:0004984">
    <property type="term" value="F:olfactory receptor activity"/>
    <property type="evidence" value="ECO:0007669"/>
    <property type="project" value="InterPro"/>
</dbReference>
<reference key="1">
    <citation type="submission" date="2019-01" db="UniProtKB">
        <authorList>
            <consortium name="RefSeq"/>
        </authorList>
    </citation>
    <scope>IDENTIFICATION</scope>
</reference>